<protein>
    <recommendedName>
        <fullName evidence="6">Phosphoribosylglycinamide formyltransferase</fullName>
        <ecNumber evidence="6">2.1.2.2</ecNumber>
    </recommendedName>
    <alternativeName>
        <fullName evidence="6">5'-phosphoribosylglycinamide transformylase</fullName>
    </alternativeName>
    <alternativeName>
        <fullName evidence="6">GAR transformylase</fullName>
        <shortName evidence="6">GART</shortName>
    </alternativeName>
</protein>
<evidence type="ECO:0000313" key="8">
    <source>
        <dbReference type="EMBL" id="HHE31271.1"/>
    </source>
</evidence>
<evidence type="ECO:0000256" key="4">
    <source>
        <dbReference type="ARBA" id="ARBA00038440"/>
    </source>
</evidence>
<dbReference type="InterPro" id="IPR036477">
    <property type="entry name" value="Formyl_transf_N_sf"/>
</dbReference>
<dbReference type="GO" id="GO:0004644">
    <property type="term" value="F:phosphoribosylglycinamide formyltransferase activity"/>
    <property type="evidence" value="ECO:0007669"/>
    <property type="project" value="UniProtKB-UniRule"/>
</dbReference>
<keyword evidence="2 6" id="KW-0808">Transferase</keyword>
<feature type="binding site" evidence="6">
    <location>
        <position position="111"/>
    </location>
    <ligand>
        <name>(6R)-10-formyltetrahydrofolate</name>
        <dbReference type="ChEBI" id="CHEBI:195366"/>
    </ligand>
</feature>
<sequence length="200" mass="22526">MSDNKKRLAVFCSGTGSNFKALFHAIIERELPAEIVLCLSNRLQCGAMDFAKEYGIEAIHLSESQFDSHDEFARSMLETLRNRQIDMILLAGYLRKIPDAVIAAYPEKIVNIHPSLLPQFGGHGMYGIRVHEAVIASGETRSGATVHFVNEEYDKGRIIKQNHVPVLPDDTPESLAERVLRCEHRLYPDALEQLLDEQKP</sequence>
<dbReference type="EMBL" id="DRSQ01000028">
    <property type="protein sequence ID" value="HHE31271.1"/>
    <property type="molecule type" value="Genomic_DNA"/>
</dbReference>
<dbReference type="PANTHER" id="PTHR43369:SF2">
    <property type="entry name" value="PHOSPHORIBOSYLGLYCINAMIDE FORMYLTRANSFERASE"/>
    <property type="match status" value="1"/>
</dbReference>
<feature type="domain" description="Formyl transferase N-terminal" evidence="7">
    <location>
        <begin position="6"/>
        <end position="191"/>
    </location>
</feature>
<dbReference type="InterPro" id="IPR004607">
    <property type="entry name" value="GART"/>
</dbReference>
<dbReference type="Gene3D" id="3.40.50.170">
    <property type="entry name" value="Formyl transferase, N-terminal domain"/>
    <property type="match status" value="1"/>
</dbReference>
<comment type="function">
    <text evidence="6">Catalyzes the transfer of a formyl group from 10-formyltetrahydrofolate to 5-phospho-ribosyl-glycinamide (GAR), producing 5-phospho-ribosyl-N-formylglycinamide (FGAR) and tetrahydrofolate.</text>
</comment>
<dbReference type="HAMAP" id="MF_01930">
    <property type="entry name" value="PurN"/>
    <property type="match status" value="1"/>
</dbReference>
<keyword evidence="3 6" id="KW-0658">Purine biosynthesis</keyword>
<comment type="catalytic activity">
    <reaction evidence="5 6">
        <text>N(1)-(5-phospho-beta-D-ribosyl)glycinamide + (6R)-10-formyltetrahydrofolate = N(2)-formyl-N(1)-(5-phospho-beta-D-ribosyl)glycinamide + (6S)-5,6,7,8-tetrahydrofolate + H(+)</text>
        <dbReference type="Rhea" id="RHEA:15053"/>
        <dbReference type="ChEBI" id="CHEBI:15378"/>
        <dbReference type="ChEBI" id="CHEBI:57453"/>
        <dbReference type="ChEBI" id="CHEBI:143788"/>
        <dbReference type="ChEBI" id="CHEBI:147286"/>
        <dbReference type="ChEBI" id="CHEBI:195366"/>
        <dbReference type="EC" id="2.1.2.2"/>
    </reaction>
</comment>
<dbReference type="EC" id="2.1.2.2" evidence="6"/>
<dbReference type="Proteomes" id="UP000886058">
    <property type="component" value="Unassembled WGS sequence"/>
</dbReference>
<comment type="similarity">
    <text evidence="4 6">Belongs to the GART family.</text>
</comment>
<evidence type="ECO:0000256" key="1">
    <source>
        <dbReference type="ARBA" id="ARBA00005054"/>
    </source>
</evidence>
<dbReference type="GO" id="GO:0006189">
    <property type="term" value="P:'de novo' IMP biosynthetic process"/>
    <property type="evidence" value="ECO:0007669"/>
    <property type="project" value="UniProtKB-UniRule"/>
</dbReference>
<comment type="pathway">
    <text evidence="1 6">Purine metabolism; IMP biosynthesis via de novo pathway; N(2)-formyl-N(1)-(5-phospho-D-ribosyl)glycinamide from N(1)-(5-phospho-D-ribosyl)glycinamide (10-formyl THF route): step 1/1.</text>
</comment>
<evidence type="ECO:0000256" key="6">
    <source>
        <dbReference type="HAMAP-Rule" id="MF_01930"/>
    </source>
</evidence>
<accession>A0A7C5DFE7</accession>
<gene>
    <name evidence="6" type="primary">purN</name>
    <name evidence="8" type="ORF">ENL07_01180</name>
</gene>
<dbReference type="InterPro" id="IPR001555">
    <property type="entry name" value="GART_AS"/>
</dbReference>
<evidence type="ECO:0000256" key="5">
    <source>
        <dbReference type="ARBA" id="ARBA00047664"/>
    </source>
</evidence>
<dbReference type="GO" id="GO:0005737">
    <property type="term" value="C:cytoplasm"/>
    <property type="evidence" value="ECO:0007669"/>
    <property type="project" value="TreeGrafter"/>
</dbReference>
<reference evidence="8" key="1">
    <citation type="journal article" date="2020" name="mSystems">
        <title>Genome- and Community-Level Interaction Insights into Carbon Utilization and Element Cycling Functions of Hydrothermarchaeota in Hydrothermal Sediment.</title>
        <authorList>
            <person name="Zhou Z."/>
            <person name="Liu Y."/>
            <person name="Xu W."/>
            <person name="Pan J."/>
            <person name="Luo Z.H."/>
            <person name="Li M."/>
        </authorList>
    </citation>
    <scope>NUCLEOTIDE SEQUENCE [LARGE SCALE GENOMIC DNA]</scope>
    <source>
        <strain evidence="8">HyVt-633</strain>
    </source>
</reference>
<proteinExistence type="inferred from homology"/>
<dbReference type="Pfam" id="PF00551">
    <property type="entry name" value="Formyl_trans_N"/>
    <property type="match status" value="1"/>
</dbReference>
<dbReference type="InterPro" id="IPR002376">
    <property type="entry name" value="Formyl_transf_N"/>
</dbReference>
<feature type="active site" description="Proton donor" evidence="6">
    <location>
        <position position="113"/>
    </location>
</feature>
<dbReference type="CDD" id="cd08645">
    <property type="entry name" value="FMT_core_GART"/>
    <property type="match status" value="1"/>
</dbReference>
<dbReference type="PROSITE" id="PS00373">
    <property type="entry name" value="GART"/>
    <property type="match status" value="1"/>
</dbReference>
<dbReference type="PANTHER" id="PTHR43369">
    <property type="entry name" value="PHOSPHORIBOSYLGLYCINAMIDE FORMYLTRANSFERASE"/>
    <property type="match status" value="1"/>
</dbReference>
<feature type="site" description="Raises pKa of active site His" evidence="6">
    <location>
        <position position="154"/>
    </location>
</feature>
<evidence type="ECO:0000259" key="7">
    <source>
        <dbReference type="Pfam" id="PF00551"/>
    </source>
</evidence>
<feature type="binding site" evidence="6">
    <location>
        <begin position="16"/>
        <end position="18"/>
    </location>
    <ligand>
        <name>N(1)-(5-phospho-beta-D-ribosyl)glycinamide</name>
        <dbReference type="ChEBI" id="CHEBI:143788"/>
    </ligand>
</feature>
<comment type="caution">
    <text evidence="6">Lacks conserved residue(s) required for the propagation of feature annotation.</text>
</comment>
<organism evidence="8">
    <name type="scientific">Chlorobaculum parvum</name>
    <dbReference type="NCBI Taxonomy" id="274539"/>
    <lineage>
        <taxon>Bacteria</taxon>
        <taxon>Pseudomonadati</taxon>
        <taxon>Chlorobiota</taxon>
        <taxon>Chlorobiia</taxon>
        <taxon>Chlorobiales</taxon>
        <taxon>Chlorobiaceae</taxon>
        <taxon>Chlorobaculum</taxon>
    </lineage>
</organism>
<name>A0A7C5DFE7_9CHLB</name>
<dbReference type="SUPFAM" id="SSF53328">
    <property type="entry name" value="Formyltransferase"/>
    <property type="match status" value="1"/>
</dbReference>
<comment type="caution">
    <text evidence="8">The sequence shown here is derived from an EMBL/GenBank/DDBJ whole genome shotgun (WGS) entry which is preliminary data.</text>
</comment>
<dbReference type="UniPathway" id="UPA00074">
    <property type="reaction ID" value="UER00126"/>
</dbReference>
<dbReference type="AlphaFoldDB" id="A0A7C5DFE7"/>
<evidence type="ECO:0000256" key="3">
    <source>
        <dbReference type="ARBA" id="ARBA00022755"/>
    </source>
</evidence>
<dbReference type="NCBIfam" id="TIGR00639">
    <property type="entry name" value="PurN"/>
    <property type="match status" value="1"/>
</dbReference>
<evidence type="ECO:0000256" key="2">
    <source>
        <dbReference type="ARBA" id="ARBA00022679"/>
    </source>
</evidence>